<dbReference type="InterPro" id="IPR009057">
    <property type="entry name" value="Homeodomain-like_sf"/>
</dbReference>
<organism evidence="5 6">
    <name type="scientific">Suicoccus acidiformans</name>
    <dbReference type="NCBI Taxonomy" id="2036206"/>
    <lineage>
        <taxon>Bacteria</taxon>
        <taxon>Bacillati</taxon>
        <taxon>Bacillota</taxon>
        <taxon>Bacilli</taxon>
        <taxon>Lactobacillales</taxon>
        <taxon>Aerococcaceae</taxon>
        <taxon>Suicoccus</taxon>
    </lineage>
</organism>
<feature type="DNA-binding region" description="H-T-H motif" evidence="2">
    <location>
        <begin position="2"/>
        <end position="21"/>
    </location>
</feature>
<dbReference type="Pfam" id="PF14278">
    <property type="entry name" value="TetR_C_8"/>
    <property type="match status" value="1"/>
</dbReference>
<dbReference type="SUPFAM" id="SSF46689">
    <property type="entry name" value="Homeodomain-like"/>
    <property type="match status" value="1"/>
</dbReference>
<dbReference type="GO" id="GO:0003677">
    <property type="term" value="F:DNA binding"/>
    <property type="evidence" value="ECO:0007669"/>
    <property type="project" value="UniProtKB-UniRule"/>
</dbReference>
<dbReference type="EMBL" id="CP023434">
    <property type="protein sequence ID" value="AXY26770.1"/>
    <property type="molecule type" value="Genomic_DNA"/>
</dbReference>
<proteinExistence type="predicted"/>
<dbReference type="OrthoDB" id="9810250at2"/>
<keyword evidence="3" id="KW-1133">Transmembrane helix</keyword>
<dbReference type="InterPro" id="IPR001647">
    <property type="entry name" value="HTH_TetR"/>
</dbReference>
<sequence>MTVKNITDGAGVIRPTFYNYYQDKNELFEYILERDLFAFLENLISVDLLGEVVSMIFIYFDRHMAFYQRAFETEGQNSFEEILTLKMTALVERIFDQYPMRDFEAVSFFSSQSISHYYGIVTVIIIKLWLQEGTKRNTDVDQVISAYKFFATHSFDDVIDIENPNY</sequence>
<feature type="transmembrane region" description="Helical" evidence="3">
    <location>
        <begin position="36"/>
        <end position="60"/>
    </location>
</feature>
<keyword evidence="6" id="KW-1185">Reference proteome</keyword>
<accession>A0A347WNW3</accession>
<protein>
    <recommendedName>
        <fullName evidence="4">HTH tetR-type domain-containing protein</fullName>
    </recommendedName>
</protein>
<evidence type="ECO:0000256" key="2">
    <source>
        <dbReference type="PROSITE-ProRule" id="PRU00335"/>
    </source>
</evidence>
<feature type="domain" description="HTH tetR-type" evidence="4">
    <location>
        <begin position="1"/>
        <end position="39"/>
    </location>
</feature>
<name>A0A347WNW3_9LACT</name>
<dbReference type="KEGG" id="abae:CL176_10125"/>
<dbReference type="InterPro" id="IPR039532">
    <property type="entry name" value="TetR_C_Firmicutes"/>
</dbReference>
<evidence type="ECO:0000313" key="5">
    <source>
        <dbReference type="EMBL" id="AXY26770.1"/>
    </source>
</evidence>
<evidence type="ECO:0000313" key="6">
    <source>
        <dbReference type="Proteomes" id="UP000263232"/>
    </source>
</evidence>
<dbReference type="Proteomes" id="UP000263232">
    <property type="component" value="Chromosome"/>
</dbReference>
<gene>
    <name evidence="5" type="ORF">CL176_10125</name>
</gene>
<evidence type="ECO:0000259" key="4">
    <source>
        <dbReference type="PROSITE" id="PS50977"/>
    </source>
</evidence>
<reference evidence="5 6" key="1">
    <citation type="submission" date="2017-09" db="EMBL/GenBank/DDBJ databases">
        <title>Complete genome sequence of Oxytococcus suis strain ZY16052.</title>
        <authorList>
            <person name="Li F."/>
        </authorList>
    </citation>
    <scope>NUCLEOTIDE SEQUENCE [LARGE SCALE GENOMIC DNA]</scope>
    <source>
        <strain evidence="5 6">ZY16052</strain>
    </source>
</reference>
<dbReference type="PROSITE" id="PS50977">
    <property type="entry name" value="HTH_TETR_2"/>
    <property type="match status" value="1"/>
</dbReference>
<keyword evidence="1 2" id="KW-0238">DNA-binding</keyword>
<evidence type="ECO:0000256" key="1">
    <source>
        <dbReference type="ARBA" id="ARBA00023125"/>
    </source>
</evidence>
<keyword evidence="3" id="KW-0812">Transmembrane</keyword>
<dbReference type="AlphaFoldDB" id="A0A347WNW3"/>
<dbReference type="Gene3D" id="1.10.357.10">
    <property type="entry name" value="Tetracycline Repressor, domain 2"/>
    <property type="match status" value="1"/>
</dbReference>
<evidence type="ECO:0000256" key="3">
    <source>
        <dbReference type="SAM" id="Phobius"/>
    </source>
</evidence>
<keyword evidence="3" id="KW-0472">Membrane</keyword>